<dbReference type="PANTHER" id="PTHR33376:SF5">
    <property type="entry name" value="EXTRACYTOPLASMIC SOLUTE RECEPTOR PROTEIN"/>
    <property type="match status" value="1"/>
</dbReference>
<evidence type="ECO:0000313" key="6">
    <source>
        <dbReference type="Proteomes" id="UP000731907"/>
    </source>
</evidence>
<feature type="chain" id="PRO_5047409025" evidence="4">
    <location>
        <begin position="26"/>
        <end position="362"/>
    </location>
</feature>
<dbReference type="InterPro" id="IPR038404">
    <property type="entry name" value="TRAP_DctP_sf"/>
</dbReference>
<organism evidence="5 6">
    <name type="scientific">Paragemmobacter amnigenus</name>
    <dbReference type="NCBI Taxonomy" id="2852097"/>
    <lineage>
        <taxon>Bacteria</taxon>
        <taxon>Pseudomonadati</taxon>
        <taxon>Pseudomonadota</taxon>
        <taxon>Alphaproteobacteria</taxon>
        <taxon>Rhodobacterales</taxon>
        <taxon>Paracoccaceae</taxon>
        <taxon>Paragemmobacter</taxon>
    </lineage>
</organism>
<comment type="subcellular location">
    <subcellularLocation>
        <location evidence="1">Periplasm</location>
    </subcellularLocation>
</comment>
<keyword evidence="3" id="KW-0574">Periplasm</keyword>
<evidence type="ECO:0000256" key="1">
    <source>
        <dbReference type="ARBA" id="ARBA00004418"/>
    </source>
</evidence>
<dbReference type="Gene3D" id="3.40.190.10">
    <property type="entry name" value="Periplasmic binding protein-like II"/>
    <property type="match status" value="1"/>
</dbReference>
<dbReference type="RefSeq" id="WP_161760267.1">
    <property type="nucleotide sequence ID" value="NZ_JAAATX020000001.1"/>
</dbReference>
<dbReference type="InterPro" id="IPR006311">
    <property type="entry name" value="TAT_signal"/>
</dbReference>
<dbReference type="PIRSF" id="PIRSF039026">
    <property type="entry name" value="SiaP"/>
    <property type="match status" value="1"/>
</dbReference>
<keyword evidence="6" id="KW-1185">Reference proteome</keyword>
<proteinExistence type="predicted"/>
<dbReference type="NCBIfam" id="TIGR01409">
    <property type="entry name" value="TAT_signal_seq"/>
    <property type="match status" value="1"/>
</dbReference>
<dbReference type="NCBIfam" id="NF037995">
    <property type="entry name" value="TRAP_S1"/>
    <property type="match status" value="1"/>
</dbReference>
<evidence type="ECO:0000256" key="2">
    <source>
        <dbReference type="ARBA" id="ARBA00022729"/>
    </source>
</evidence>
<name>A0ABS6J1K4_9RHOB</name>
<dbReference type="InterPro" id="IPR019546">
    <property type="entry name" value="TAT_signal_bac_arc"/>
</dbReference>
<evidence type="ECO:0000313" key="5">
    <source>
        <dbReference type="EMBL" id="MBU9696342.1"/>
    </source>
</evidence>
<comment type="caution">
    <text evidence="5">The sequence shown here is derived from an EMBL/GenBank/DDBJ whole genome shotgun (WGS) entry which is preliminary data.</text>
</comment>
<evidence type="ECO:0000256" key="3">
    <source>
        <dbReference type="ARBA" id="ARBA00022764"/>
    </source>
</evidence>
<dbReference type="Proteomes" id="UP000731907">
    <property type="component" value="Unassembled WGS sequence"/>
</dbReference>
<protein>
    <submittedName>
        <fullName evidence="5">TRAP transporter substrate-binding protein</fullName>
    </submittedName>
</protein>
<dbReference type="Pfam" id="PF03480">
    <property type="entry name" value="DctP"/>
    <property type="match status" value="1"/>
</dbReference>
<feature type="signal peptide" evidence="4">
    <location>
        <begin position="1"/>
        <end position="25"/>
    </location>
</feature>
<dbReference type="InterPro" id="IPR026289">
    <property type="entry name" value="SBP_TakP-like"/>
</dbReference>
<gene>
    <name evidence="5" type="ORF">GU927_000645</name>
</gene>
<dbReference type="EMBL" id="JAAATX020000001">
    <property type="protein sequence ID" value="MBU9696342.1"/>
    <property type="molecule type" value="Genomic_DNA"/>
</dbReference>
<dbReference type="PANTHER" id="PTHR33376">
    <property type="match status" value="1"/>
</dbReference>
<dbReference type="PROSITE" id="PS51318">
    <property type="entry name" value="TAT"/>
    <property type="match status" value="1"/>
</dbReference>
<reference evidence="5 6" key="1">
    <citation type="submission" date="2021-06" db="EMBL/GenBank/DDBJ databases">
        <title>Rhodobacteraceae bacterium strain HSP-20.</title>
        <authorList>
            <person name="Chen W.-M."/>
        </authorList>
    </citation>
    <scope>NUCLEOTIDE SEQUENCE [LARGE SCALE GENOMIC DNA]</scope>
    <source>
        <strain evidence="5 6">HSP-20</strain>
    </source>
</reference>
<dbReference type="Gene3D" id="3.40.190.170">
    <property type="entry name" value="Bacterial extracellular solute-binding protein, family 7"/>
    <property type="match status" value="1"/>
</dbReference>
<accession>A0ABS6J1K4</accession>
<sequence length="362" mass="39543">MKRRNFLTTAAVGSAAAALAAPAIAQEAPKVSWRLTSGFPKALDTIYGAAEDFAKYVSEATDGNFQIQPFPAGEIVPMPEAADTVAAGTVEMTHTASYYYWGKDPTYALGTAVPFGLNVRGLNAWNYDGGGIDMMNGFYNKQNLHAFPGGNTGCQMGGWWRKEITSLADLAGVKMRIGGMGGKVMEALGVVPQQIPGGEIYPALERGTIDAAEWVGPYDDEKLGLNKVAPYYYYPGFWEGGAMLHFMINLDKWNELTPAYKAIVESAAARANATMLAKYDYRNPAALRSLIAGGAQLKPYPDDVMAKAFEESNKLYATLSAENADFKTIFESQQAYRNEANLWNQVAEYTFDTFMIRNRPRG</sequence>
<evidence type="ECO:0000256" key="4">
    <source>
        <dbReference type="SAM" id="SignalP"/>
    </source>
</evidence>
<keyword evidence="2 4" id="KW-0732">Signal</keyword>
<dbReference type="InterPro" id="IPR018389">
    <property type="entry name" value="DctP_fam"/>
</dbReference>